<accession>A0A498IHD5</accession>
<comment type="caution">
    <text evidence="1">The sequence shown here is derived from an EMBL/GenBank/DDBJ whole genome shotgun (WGS) entry which is preliminary data.</text>
</comment>
<protein>
    <submittedName>
        <fullName evidence="1">Uncharacterized protein</fullName>
    </submittedName>
</protein>
<gene>
    <name evidence="1" type="ORF">DVH24_034863</name>
</gene>
<proteinExistence type="predicted"/>
<evidence type="ECO:0000313" key="2">
    <source>
        <dbReference type="Proteomes" id="UP000290289"/>
    </source>
</evidence>
<sequence length="112" mass="11747">MVLTHVPIPGNRVISGQKIEQIKALLGAGIVIGAIEIAEGVDADVVGEIMGFLAKAIVGQVRVEVVEQRVAGAIGEEIPIERRRKPSDVDSTAGAVRVGLRTVEIVSEDLGE</sequence>
<dbReference type="AlphaFoldDB" id="A0A498IHD5"/>
<keyword evidence="2" id="KW-1185">Reference proteome</keyword>
<evidence type="ECO:0000313" key="1">
    <source>
        <dbReference type="EMBL" id="RXH81442.1"/>
    </source>
</evidence>
<dbReference type="EMBL" id="RDQH01000338">
    <property type="protein sequence ID" value="RXH81442.1"/>
    <property type="molecule type" value="Genomic_DNA"/>
</dbReference>
<name>A0A498IHD5_MALDO</name>
<reference evidence="1 2" key="1">
    <citation type="submission" date="2018-10" db="EMBL/GenBank/DDBJ databases">
        <title>A high-quality apple genome assembly.</title>
        <authorList>
            <person name="Hu J."/>
        </authorList>
    </citation>
    <scope>NUCLEOTIDE SEQUENCE [LARGE SCALE GENOMIC DNA]</scope>
    <source>
        <strain evidence="2">cv. HFTH1</strain>
        <tissue evidence="1">Young leaf</tissue>
    </source>
</reference>
<dbReference type="Proteomes" id="UP000290289">
    <property type="component" value="Chromosome 12"/>
</dbReference>
<organism evidence="1 2">
    <name type="scientific">Malus domestica</name>
    <name type="common">Apple</name>
    <name type="synonym">Pyrus malus</name>
    <dbReference type="NCBI Taxonomy" id="3750"/>
    <lineage>
        <taxon>Eukaryota</taxon>
        <taxon>Viridiplantae</taxon>
        <taxon>Streptophyta</taxon>
        <taxon>Embryophyta</taxon>
        <taxon>Tracheophyta</taxon>
        <taxon>Spermatophyta</taxon>
        <taxon>Magnoliopsida</taxon>
        <taxon>eudicotyledons</taxon>
        <taxon>Gunneridae</taxon>
        <taxon>Pentapetalae</taxon>
        <taxon>rosids</taxon>
        <taxon>fabids</taxon>
        <taxon>Rosales</taxon>
        <taxon>Rosaceae</taxon>
        <taxon>Amygdaloideae</taxon>
        <taxon>Maleae</taxon>
        <taxon>Malus</taxon>
    </lineage>
</organism>